<comment type="caution">
    <text evidence="4">The sequence shown here is derived from an EMBL/GenBank/DDBJ whole genome shotgun (WGS) entry which is preliminary data.</text>
</comment>
<feature type="region of interest" description="Disordered" evidence="2">
    <location>
        <begin position="217"/>
        <end position="258"/>
    </location>
</feature>
<evidence type="ECO:0000256" key="2">
    <source>
        <dbReference type="SAM" id="MobiDB-lite"/>
    </source>
</evidence>
<keyword evidence="1" id="KW-0175">Coiled coil</keyword>
<feature type="region of interest" description="Disordered" evidence="2">
    <location>
        <begin position="531"/>
        <end position="570"/>
    </location>
</feature>
<dbReference type="CDD" id="cd00201">
    <property type="entry name" value="WW"/>
    <property type="match status" value="1"/>
</dbReference>
<feature type="compositionally biased region" description="Low complexity" evidence="2">
    <location>
        <begin position="554"/>
        <end position="570"/>
    </location>
</feature>
<evidence type="ECO:0000313" key="5">
    <source>
        <dbReference type="Proteomes" id="UP000591131"/>
    </source>
</evidence>
<feature type="compositionally biased region" description="Low complexity" evidence="2">
    <location>
        <begin position="238"/>
        <end position="258"/>
    </location>
</feature>
<protein>
    <recommendedName>
        <fullName evidence="3">WW domain-containing protein</fullName>
    </recommendedName>
</protein>
<dbReference type="Gene3D" id="2.20.70.10">
    <property type="match status" value="2"/>
</dbReference>
<feature type="compositionally biased region" description="Low complexity" evidence="2">
    <location>
        <begin position="534"/>
        <end position="546"/>
    </location>
</feature>
<dbReference type="PROSITE" id="PS50020">
    <property type="entry name" value="WW_DOMAIN_2"/>
    <property type="match status" value="3"/>
</dbReference>
<dbReference type="PROSITE" id="PS01159">
    <property type="entry name" value="WW_DOMAIN_1"/>
    <property type="match status" value="3"/>
</dbReference>
<proteinExistence type="predicted"/>
<feature type="compositionally biased region" description="Polar residues" evidence="2">
    <location>
        <begin position="1217"/>
        <end position="1227"/>
    </location>
</feature>
<evidence type="ECO:0000313" key="4">
    <source>
        <dbReference type="EMBL" id="KAF4673086.1"/>
    </source>
</evidence>
<feature type="compositionally biased region" description="Basic and acidic residues" evidence="2">
    <location>
        <begin position="1184"/>
        <end position="1204"/>
    </location>
</feature>
<dbReference type="SMART" id="SM00456">
    <property type="entry name" value="WW"/>
    <property type="match status" value="3"/>
</dbReference>
<keyword evidence="5" id="KW-1185">Reference proteome</keyword>
<accession>A0A7J6MNV6</accession>
<dbReference type="SUPFAM" id="SSF51045">
    <property type="entry name" value="WW domain"/>
    <property type="match status" value="3"/>
</dbReference>
<sequence length="1227" mass="133301">MTPTQSPTSRVPSRGHPMDPSHCCALLDVHEEREPCLYKLLTDCMAEDRCPLPSYWATKLDRSTGKVYFAHLIEKRSSWEHPYHDMFKQLIVFFRASVWHKDPSTVQQACDAELKRFKKQLADSRDKNWRSTKSTAGDVYYFNSKTGETTWDNPDEGLSCQLSAYTNALALLTHKPYWDMLLSLETDADGPSRTLPPGQPKKKSALSSFADRLKDRYKNKKPQKVEAKEEISLPPLTAPAAPDWSGSSSGPSSPAVSPAAPVPITVVLPEPTRCLSALAGTDCGEAALLKVLEEATEAQVPLDHPFIVRRAVWGADVAAWADTLGLDSARRALALELLSLPLPTPWFVRTGRRGERFFHHRGLGLTQWDHPLGAYIKELLQGTKTDLGGVLADLERGARDAVSSFGQWERSWSREQQEIVFTLTRMPKMPQIVGLQDGMERADDPAEEAATTVAVKLLMLRRVAADGDSEPVSMRKVCDVAASVYNSGVVVNGSFEAYTGAQTAPEEAAGASMVMSPVRSSITPNMKETLSQAVSSGDEGKSVSSSMRPEESLASRSSGPAGSDSDSGGAVTAAATAQLNSFVATLNDKQEELAIRLRKIEDRSIDDEGPEVLKRLSEVEDRLAERCSKLMDEAEERNRRIVDPIRESNEDLIRRIAALERVASPTVAEGDGLAAVVESEERTKADLSEMCLHRLEALELRIEANDAPAAPLDGTAAAEPLRAEIDELRASVEEVSARLLAVEERPQESPHKADVDEAAALLDAVGEVNGRLEELEQKVEGLMEASTTVAAGSGMVPAAAPIVVPEDMVQAAVSEINDKTEAARQEARELTVSLKEEMDTFKADSDDITSRLEKHEVKQSDMEAAIASLAKSLEASHKSLTASLTKLGDTMTDAFPKKGATGQAVGMEKLMRSHREALGRLVERYDGQNAALHQIAATQERVLNAVLARKPPTRPLSPSGSAATPRSPPVIEVMPPPEECRECLNIFIGVLKRNFRSVDEAYEYFAGGAARFGKEMLGIRLRQLSGGGAACNRDVLWAALCHTCGIDRSGLIDFEHWTKAITFSQGQQPTGELRRQGRIVKYVAASVLAEAAHECTVKIASQVLARAAAGAASGGRRSPKKGETSAEDSPVEWARSPSRPVTSSTRASGGSRPRSRAGPLRRPLTSDSSLGSLAAVYGMTQQFKGEHITERPNKRGSPSDERHWQSPPGREHRRGPSSPSTVKRSGR</sequence>
<dbReference type="EMBL" id="JAAPAO010000091">
    <property type="protein sequence ID" value="KAF4673086.1"/>
    <property type="molecule type" value="Genomic_DNA"/>
</dbReference>
<dbReference type="AlphaFoldDB" id="A0A7J6MNV6"/>
<feature type="domain" description="WW" evidence="3">
    <location>
        <begin position="340"/>
        <end position="373"/>
    </location>
</feature>
<dbReference type="InterPro" id="IPR036020">
    <property type="entry name" value="WW_dom_sf"/>
</dbReference>
<dbReference type="Pfam" id="PF00397">
    <property type="entry name" value="WW"/>
    <property type="match status" value="2"/>
</dbReference>
<name>A0A7J6MNV6_PERCH</name>
<feature type="coiled-coil region" evidence="1">
    <location>
        <begin position="718"/>
        <end position="785"/>
    </location>
</feature>
<dbReference type="InterPro" id="IPR001202">
    <property type="entry name" value="WW_dom"/>
</dbReference>
<feature type="coiled-coil region" evidence="1">
    <location>
        <begin position="583"/>
        <end position="633"/>
    </location>
</feature>
<feature type="region of interest" description="Disordered" evidence="2">
    <location>
        <begin position="1110"/>
        <end position="1227"/>
    </location>
</feature>
<reference evidence="4 5" key="1">
    <citation type="submission" date="2020-04" db="EMBL/GenBank/DDBJ databases">
        <title>Perkinsus chesapeaki whole genome sequence.</title>
        <authorList>
            <person name="Bogema D.R."/>
        </authorList>
    </citation>
    <scope>NUCLEOTIDE SEQUENCE [LARGE SCALE GENOMIC DNA]</scope>
    <source>
        <strain evidence="4">ATCC PRA-425</strain>
    </source>
</reference>
<evidence type="ECO:0000256" key="1">
    <source>
        <dbReference type="SAM" id="Coils"/>
    </source>
</evidence>
<feature type="region of interest" description="Disordered" evidence="2">
    <location>
        <begin position="189"/>
        <end position="208"/>
    </location>
</feature>
<organism evidence="4 5">
    <name type="scientific">Perkinsus chesapeaki</name>
    <name type="common">Clam parasite</name>
    <name type="synonym">Perkinsus andrewsi</name>
    <dbReference type="NCBI Taxonomy" id="330153"/>
    <lineage>
        <taxon>Eukaryota</taxon>
        <taxon>Sar</taxon>
        <taxon>Alveolata</taxon>
        <taxon>Perkinsozoa</taxon>
        <taxon>Perkinsea</taxon>
        <taxon>Perkinsida</taxon>
        <taxon>Perkinsidae</taxon>
        <taxon>Perkinsus</taxon>
    </lineage>
</organism>
<dbReference type="OrthoDB" id="423037at2759"/>
<feature type="domain" description="WW" evidence="3">
    <location>
        <begin position="123"/>
        <end position="156"/>
    </location>
</feature>
<evidence type="ECO:0000259" key="3">
    <source>
        <dbReference type="PROSITE" id="PS50020"/>
    </source>
</evidence>
<gene>
    <name evidence="4" type="ORF">FOL47_011026</name>
</gene>
<feature type="compositionally biased region" description="Low complexity" evidence="2">
    <location>
        <begin position="1134"/>
        <end position="1163"/>
    </location>
</feature>
<dbReference type="Proteomes" id="UP000591131">
    <property type="component" value="Unassembled WGS sequence"/>
</dbReference>
<feature type="region of interest" description="Disordered" evidence="2">
    <location>
        <begin position="950"/>
        <end position="970"/>
    </location>
</feature>
<feature type="domain" description="WW" evidence="3">
    <location>
        <begin position="50"/>
        <end position="84"/>
    </location>
</feature>